<evidence type="ECO:0000256" key="6">
    <source>
        <dbReference type="ARBA" id="ARBA00022603"/>
    </source>
</evidence>
<comment type="caution">
    <text evidence="11">The sequence shown here is derived from an EMBL/GenBank/DDBJ whole genome shotgun (WGS) entry which is preliminary data.</text>
</comment>
<feature type="binding site" evidence="10">
    <location>
        <begin position="167"/>
        <end position="168"/>
    </location>
    <ligand>
        <name>S-adenosyl-L-methionine</name>
        <dbReference type="ChEBI" id="CHEBI:59789"/>
    </ligand>
</feature>
<evidence type="ECO:0000256" key="4">
    <source>
        <dbReference type="ARBA" id="ARBA00012834"/>
    </source>
</evidence>
<evidence type="ECO:0000256" key="5">
    <source>
        <dbReference type="ARBA" id="ARBA00017497"/>
    </source>
</evidence>
<evidence type="ECO:0000256" key="8">
    <source>
        <dbReference type="ARBA" id="ARBA00022691"/>
    </source>
</evidence>
<dbReference type="PANTHER" id="PTHR13600:SF33">
    <property type="entry name" value="LEUCINE CARBOXYL METHYLTRANSFERASE 1"/>
    <property type="match status" value="1"/>
</dbReference>
<evidence type="ECO:0000256" key="7">
    <source>
        <dbReference type="ARBA" id="ARBA00022679"/>
    </source>
</evidence>
<dbReference type="GO" id="GO:0032259">
    <property type="term" value="P:methylation"/>
    <property type="evidence" value="ECO:0007669"/>
    <property type="project" value="UniProtKB-KW"/>
</dbReference>
<protein>
    <recommendedName>
        <fullName evidence="5 9">Leucine carboxyl methyltransferase 1</fullName>
        <ecNumber evidence="4 9">2.1.1.233</ecNumber>
    </recommendedName>
</protein>
<keyword evidence="7 9" id="KW-0808">Transferase</keyword>
<dbReference type="Proteomes" id="UP000245699">
    <property type="component" value="Unassembled WGS sequence"/>
</dbReference>
<evidence type="ECO:0000256" key="3">
    <source>
        <dbReference type="ARBA" id="ARBA00010703"/>
    </source>
</evidence>
<comment type="function">
    <text evidence="2 9">Methylates the carboxyl group of the C-terminal leucine residue of protein phosphatase 2A catalytic subunits to form alpha-leucine ester residues.</text>
</comment>
<evidence type="ECO:0000313" key="13">
    <source>
        <dbReference type="Proteomes" id="UP000245699"/>
    </source>
</evidence>
<proteinExistence type="inferred from homology"/>
<feature type="binding site" evidence="10">
    <location>
        <position position="60"/>
    </location>
    <ligand>
        <name>S-adenosyl-L-methionine</name>
        <dbReference type="ChEBI" id="CHEBI:59789"/>
    </ligand>
</feature>
<dbReference type="InterPro" id="IPR007213">
    <property type="entry name" value="Ppm1/Ppm2/Tcmp"/>
</dbReference>
<keyword evidence="6 9" id="KW-0489">Methyltransferase</keyword>
<name>A0A2T9YTK9_9FUNG</name>
<dbReference type="EC" id="2.1.1.233" evidence="4 9"/>
<keyword evidence="8 9" id="KW-0949">S-adenosyl-L-methionine</keyword>
<evidence type="ECO:0000256" key="10">
    <source>
        <dbReference type="PIRSR" id="PIRSR016305-1"/>
    </source>
</evidence>
<reference evidence="11 13" key="1">
    <citation type="journal article" date="2018" name="MBio">
        <title>Comparative Genomics Reveals the Core Gene Toolbox for the Fungus-Insect Symbiosis.</title>
        <authorList>
            <person name="Wang Y."/>
            <person name="Stata M."/>
            <person name="Wang W."/>
            <person name="Stajich J.E."/>
            <person name="White M.M."/>
            <person name="Moncalvo J.M."/>
        </authorList>
    </citation>
    <scope>NUCLEOTIDE SEQUENCE [LARGE SCALE GENOMIC DNA]</scope>
    <source>
        <strain evidence="11 13">AUS-77-4</strain>
    </source>
</reference>
<dbReference type="EMBL" id="MBFT01000175">
    <property type="protein sequence ID" value="PVU95680.1"/>
    <property type="molecule type" value="Genomic_DNA"/>
</dbReference>
<evidence type="ECO:0000256" key="2">
    <source>
        <dbReference type="ARBA" id="ARBA00003455"/>
    </source>
</evidence>
<evidence type="ECO:0000256" key="1">
    <source>
        <dbReference type="ARBA" id="ARBA00000724"/>
    </source>
</evidence>
<dbReference type="GO" id="GO:0018423">
    <property type="term" value="F:protein C-terminal leucine carboxyl O-methyltransferase activity"/>
    <property type="evidence" value="ECO:0007669"/>
    <property type="project" value="UniProtKB-EC"/>
</dbReference>
<dbReference type="EMBL" id="MBFT01000067">
    <property type="protein sequence ID" value="PVU98809.1"/>
    <property type="molecule type" value="Genomic_DNA"/>
</dbReference>
<evidence type="ECO:0000313" key="11">
    <source>
        <dbReference type="EMBL" id="PVU95680.1"/>
    </source>
</evidence>
<dbReference type="PANTHER" id="PTHR13600">
    <property type="entry name" value="LEUCINE CARBOXYL METHYLTRANSFERASE"/>
    <property type="match status" value="1"/>
</dbReference>
<dbReference type="InterPro" id="IPR016651">
    <property type="entry name" value="LCMT1"/>
</dbReference>
<feature type="binding site" evidence="10">
    <location>
        <position position="195"/>
    </location>
    <ligand>
        <name>S-adenosyl-L-methionine</name>
        <dbReference type="ChEBI" id="CHEBI:59789"/>
    </ligand>
</feature>
<dbReference type="STRING" id="61424.A0A2T9YTK9"/>
<comment type="catalytic activity">
    <reaction evidence="1 9">
        <text>[phosphatase 2A protein]-C-terminal L-leucine + S-adenosyl-L-methionine = [phosphatase 2A protein]-C-terminal L-leucine methyl ester + S-adenosyl-L-homocysteine</text>
        <dbReference type="Rhea" id="RHEA:48544"/>
        <dbReference type="Rhea" id="RHEA-COMP:12134"/>
        <dbReference type="Rhea" id="RHEA-COMP:12135"/>
        <dbReference type="ChEBI" id="CHEBI:57856"/>
        <dbReference type="ChEBI" id="CHEBI:59789"/>
        <dbReference type="ChEBI" id="CHEBI:90516"/>
        <dbReference type="ChEBI" id="CHEBI:90517"/>
        <dbReference type="EC" id="2.1.1.233"/>
    </reaction>
</comment>
<dbReference type="Pfam" id="PF04072">
    <property type="entry name" value="LCM"/>
    <property type="match status" value="1"/>
</dbReference>
<dbReference type="PIRSF" id="PIRSF016305">
    <property type="entry name" value="LCM_mtfrase"/>
    <property type="match status" value="1"/>
</dbReference>
<dbReference type="GO" id="GO:0005829">
    <property type="term" value="C:cytosol"/>
    <property type="evidence" value="ECO:0007669"/>
    <property type="project" value="TreeGrafter"/>
</dbReference>
<dbReference type="Gene3D" id="3.40.50.150">
    <property type="entry name" value="Vaccinia Virus protein VP39"/>
    <property type="match status" value="1"/>
</dbReference>
<dbReference type="OrthoDB" id="203237at2759"/>
<keyword evidence="13" id="KW-1185">Reference proteome</keyword>
<gene>
    <name evidence="12" type="ORF">BB559_001254</name>
    <name evidence="11" type="ORF">BB559_002632</name>
</gene>
<evidence type="ECO:0000256" key="9">
    <source>
        <dbReference type="PIRNR" id="PIRNR016305"/>
    </source>
</evidence>
<dbReference type="AlphaFoldDB" id="A0A2T9YTK9"/>
<comment type="similarity">
    <text evidence="3 9">Belongs to the methyltransferase superfamily. LCMT family.</text>
</comment>
<dbReference type="SUPFAM" id="SSF53335">
    <property type="entry name" value="S-adenosyl-L-methionine-dependent methyltransferases"/>
    <property type="match status" value="1"/>
</dbReference>
<evidence type="ECO:0000313" key="12">
    <source>
        <dbReference type="EMBL" id="PVU98809.1"/>
    </source>
</evidence>
<accession>A0A2T9YTK9</accession>
<dbReference type="InterPro" id="IPR029063">
    <property type="entry name" value="SAM-dependent_MTases_sf"/>
</dbReference>
<organism evidence="11 13">
    <name type="scientific">Furculomyces boomerangus</name>
    <dbReference type="NCBI Taxonomy" id="61424"/>
    <lineage>
        <taxon>Eukaryota</taxon>
        <taxon>Fungi</taxon>
        <taxon>Fungi incertae sedis</taxon>
        <taxon>Zoopagomycota</taxon>
        <taxon>Kickxellomycotina</taxon>
        <taxon>Harpellomycetes</taxon>
        <taxon>Harpellales</taxon>
        <taxon>Harpellaceae</taxon>
        <taxon>Furculomyces</taxon>
    </lineage>
</organism>
<feature type="binding site" evidence="10">
    <location>
        <position position="86"/>
    </location>
    <ligand>
        <name>S-adenosyl-L-methionine</name>
        <dbReference type="ChEBI" id="CHEBI:59789"/>
    </ligand>
</feature>
<sequence>MSKNELKTEKDIYIQKTCEDAAKTRLCAGDKGYLNDEFIKYFVKKKQKFSPIMNRGTFCRFYGIQNIISSFVDTFVNEKCQVVSLGSGYDTSYFINKQRYIKRLGIQNNDALKFCKFFDIDFASVNKSKIEIISKTKPLLNFFDDSINISSDSTELDSRDYSIISGDLRAFQPTIVKKLEKNGFDSSIPTLVLAECVLVYLDPKYSNAIVDWMDKSLDSVLFFSYEQINPFDRFGQQMIENLRNRNIELYGLTSLPTLEHQKNRFLGDRKWQYADSVDLWTFYNTILPQDEMKRIRKLEFLDENEELNLLLEHYCFTHAYKSKNMEIVEKFKVTRFY</sequence>